<keyword evidence="2" id="KW-1185">Reference proteome</keyword>
<dbReference type="RefSeq" id="WP_253543969.1">
    <property type="nucleotide sequence ID" value="NZ_JAMYZY010000023.1"/>
</dbReference>
<sequence length="92" mass="10064">MSSIITAGITPAMIPGIRKAIEVCEEFSANNLQTAYDLQLTEIKHPKTRIVGGDGTWSLSLRDHQHIHCCKHHGFNELASYLRHLIGDGGAA</sequence>
<evidence type="ECO:0000313" key="1">
    <source>
        <dbReference type="EMBL" id="MCP1258566.1"/>
    </source>
</evidence>
<comment type="caution">
    <text evidence="1">The sequence shown here is derived from an EMBL/GenBank/DDBJ whole genome shotgun (WGS) entry which is preliminary data.</text>
</comment>
<organism evidence="1 2">
    <name type="scientific">Acetobacter lambici</name>
    <dbReference type="NCBI Taxonomy" id="1332824"/>
    <lineage>
        <taxon>Bacteria</taxon>
        <taxon>Pseudomonadati</taxon>
        <taxon>Pseudomonadota</taxon>
        <taxon>Alphaproteobacteria</taxon>
        <taxon>Acetobacterales</taxon>
        <taxon>Acetobacteraceae</taxon>
        <taxon>Acetobacter</taxon>
    </lineage>
</organism>
<accession>A0ABT1F036</accession>
<protein>
    <submittedName>
        <fullName evidence="1">Uncharacterized protein</fullName>
    </submittedName>
</protein>
<dbReference type="Proteomes" id="UP001523528">
    <property type="component" value="Unassembled WGS sequence"/>
</dbReference>
<dbReference type="EMBL" id="JAMYZZ010000011">
    <property type="protein sequence ID" value="MCP1258566.1"/>
    <property type="molecule type" value="Genomic_DNA"/>
</dbReference>
<proteinExistence type="predicted"/>
<name>A0ABT1F036_9PROT</name>
<gene>
    <name evidence="1" type="ORF">NKW50_08170</name>
</gene>
<evidence type="ECO:0000313" key="2">
    <source>
        <dbReference type="Proteomes" id="UP001523528"/>
    </source>
</evidence>
<reference evidence="1 2" key="1">
    <citation type="submission" date="2022-06" db="EMBL/GenBank/DDBJ databases">
        <title>Acetobacer genomes from food samples.</title>
        <authorList>
            <person name="Sombolestani A."/>
        </authorList>
    </citation>
    <scope>NUCLEOTIDE SEQUENCE [LARGE SCALE GENOMIC DNA]</scope>
    <source>
        <strain evidence="1 2">R-83285</strain>
    </source>
</reference>